<dbReference type="EMBL" id="JBBMFC010000055">
    <property type="protein sequence ID" value="MEQ2580185.1"/>
    <property type="molecule type" value="Genomic_DNA"/>
</dbReference>
<sequence length="138" mass="15773">MIENLEKYFLPEQTYYLNGITYKIIETSAVERELNCIDNINVEVNDADGVKLILTRTLKFAPEGIFELSISFGALLKFDEKVKDEINWHEIKLAEEFGINGDFVLRNLLDRISLLIAEITASFGQRPIIVPPVIAREN</sequence>
<comment type="caution">
    <text evidence="1">The sequence shown here is derived from an EMBL/GenBank/DDBJ whole genome shotgun (WGS) entry which is preliminary data.</text>
</comment>
<keyword evidence="2" id="KW-1185">Reference proteome</keyword>
<accession>A0ABV1I4R5</accession>
<organism evidence="1 2">
    <name type="scientific">Hominiventricola aquisgranensis</name>
    <dbReference type="NCBI Taxonomy" id="3133164"/>
    <lineage>
        <taxon>Bacteria</taxon>
        <taxon>Bacillati</taxon>
        <taxon>Bacillota</taxon>
        <taxon>Clostridia</taxon>
        <taxon>Lachnospirales</taxon>
        <taxon>Lachnospiraceae</taxon>
        <taxon>Hominiventricola</taxon>
    </lineage>
</organism>
<name>A0ABV1I4R5_9FIRM</name>
<evidence type="ECO:0000313" key="2">
    <source>
        <dbReference type="Proteomes" id="UP001470288"/>
    </source>
</evidence>
<reference evidence="1 2" key="1">
    <citation type="submission" date="2024-03" db="EMBL/GenBank/DDBJ databases">
        <title>Human intestinal bacterial collection.</title>
        <authorList>
            <person name="Pauvert C."/>
            <person name="Hitch T.C.A."/>
            <person name="Clavel T."/>
        </authorList>
    </citation>
    <scope>NUCLEOTIDE SEQUENCE [LARGE SCALE GENOMIC DNA]</scope>
    <source>
        <strain evidence="1 2">CLA-AA-H78B</strain>
    </source>
</reference>
<proteinExistence type="predicted"/>
<gene>
    <name evidence="1" type="ORF">WMO62_15375</name>
</gene>
<evidence type="ECO:0008006" key="3">
    <source>
        <dbReference type="Google" id="ProtNLM"/>
    </source>
</evidence>
<evidence type="ECO:0000313" key="1">
    <source>
        <dbReference type="EMBL" id="MEQ2580185.1"/>
    </source>
</evidence>
<protein>
    <recommendedName>
        <fullName evidence="3">Preprotein translocase subunit SecB</fullName>
    </recommendedName>
</protein>
<dbReference type="RefSeq" id="WP_349145227.1">
    <property type="nucleotide sequence ID" value="NZ_JBBMFC010000055.1"/>
</dbReference>
<dbReference type="Proteomes" id="UP001470288">
    <property type="component" value="Unassembled WGS sequence"/>
</dbReference>